<keyword evidence="2" id="KW-0575">Peroxidase</keyword>
<evidence type="ECO:0000313" key="10">
    <source>
        <dbReference type="EMBL" id="GIZ49550.1"/>
    </source>
</evidence>
<dbReference type="PROSITE" id="PS51405">
    <property type="entry name" value="HEME_HALOPEROXIDASE"/>
    <property type="match status" value="1"/>
</dbReference>
<comment type="caution">
    <text evidence="10">The sequence shown here is derived from an EMBL/GenBank/DDBJ whole genome shotgun (WGS) entry which is preliminary data.</text>
</comment>
<dbReference type="InterPro" id="IPR000028">
    <property type="entry name" value="Chloroperoxidase"/>
</dbReference>
<dbReference type="RefSeq" id="XP_044664037.1">
    <property type="nucleotide sequence ID" value="XM_044808102.1"/>
</dbReference>
<dbReference type="OrthoDB" id="407298at2759"/>
<dbReference type="Pfam" id="PF01328">
    <property type="entry name" value="Peroxidase_2"/>
    <property type="match status" value="1"/>
</dbReference>
<dbReference type="PANTHER" id="PTHR33577:SF1">
    <property type="entry name" value="HEME HALOPEROXIDASE FAMILY PROFILE DOMAIN-CONTAINING PROTEIN"/>
    <property type="match status" value="1"/>
</dbReference>
<dbReference type="PANTHER" id="PTHR33577">
    <property type="entry name" value="STERIGMATOCYSTIN BIOSYNTHESIS PEROXIDASE STCC-RELATED"/>
    <property type="match status" value="1"/>
</dbReference>
<feature type="signal peptide" evidence="8">
    <location>
        <begin position="1"/>
        <end position="18"/>
    </location>
</feature>
<dbReference type="AlphaFoldDB" id="A0A9P3FM88"/>
<dbReference type="InterPro" id="IPR036851">
    <property type="entry name" value="Chloroperoxidase-like_sf"/>
</dbReference>
<feature type="domain" description="Heme haloperoxidase family profile" evidence="9">
    <location>
        <begin position="69"/>
        <end position="310"/>
    </location>
</feature>
<organism evidence="10 11">
    <name type="scientific">Cercospora kikuchii</name>
    <dbReference type="NCBI Taxonomy" id="84275"/>
    <lineage>
        <taxon>Eukaryota</taxon>
        <taxon>Fungi</taxon>
        <taxon>Dikarya</taxon>
        <taxon>Ascomycota</taxon>
        <taxon>Pezizomycotina</taxon>
        <taxon>Dothideomycetes</taxon>
        <taxon>Dothideomycetidae</taxon>
        <taxon>Mycosphaerellales</taxon>
        <taxon>Mycosphaerellaceae</taxon>
        <taxon>Cercospora</taxon>
    </lineage>
</organism>
<evidence type="ECO:0000256" key="3">
    <source>
        <dbReference type="ARBA" id="ARBA00022617"/>
    </source>
</evidence>
<name>A0A9P3FM88_9PEZI</name>
<keyword evidence="8" id="KW-0732">Signal</keyword>
<evidence type="ECO:0000256" key="6">
    <source>
        <dbReference type="ARBA" id="ARBA00023004"/>
    </source>
</evidence>
<keyword evidence="5" id="KW-0560">Oxidoreductase</keyword>
<comment type="cofactor">
    <cofactor evidence="1">
        <name>heme b</name>
        <dbReference type="ChEBI" id="CHEBI:60344"/>
    </cofactor>
</comment>
<accession>A0A9P3FM88</accession>
<dbReference type="GO" id="GO:0004601">
    <property type="term" value="F:peroxidase activity"/>
    <property type="evidence" value="ECO:0007669"/>
    <property type="project" value="UniProtKB-KW"/>
</dbReference>
<evidence type="ECO:0000256" key="8">
    <source>
        <dbReference type="SAM" id="SignalP"/>
    </source>
</evidence>
<dbReference type="GO" id="GO:0046872">
    <property type="term" value="F:metal ion binding"/>
    <property type="evidence" value="ECO:0007669"/>
    <property type="project" value="UniProtKB-KW"/>
</dbReference>
<comment type="similarity">
    <text evidence="7">Belongs to the chloroperoxidase family.</text>
</comment>
<evidence type="ECO:0000259" key="9">
    <source>
        <dbReference type="PROSITE" id="PS51405"/>
    </source>
</evidence>
<gene>
    <name evidence="10" type="ORF">CKM354_001258000</name>
</gene>
<sequence>MHQSTAAVLLSVLSCATAFPAIPEMGTVLQKRVEPGPRAPLGRLNRPNTGLPPTGFIPADQYVDVTDGGNHRFVPPAGSDRRGQCPGLNAAANHGFLNRNGLTTITQAIEGLGAAYNMAPDLAGFLATLAVAISGDPLTETWSIGSAFTPSLGLFPARGILGTHNKYEGDASIMRGDAYLNGGSPGVFQMRAFENMYNMGKTFGFDEAAAQSDYNTRWSIANNPYYFSAPFSGLVAPAAHNLVINLMSNHSAEAPGGTLTRETLMSFFSVTGTPGKFKHNRGLDRIPLNWYRRSTADAHGLAGVGVDLVAMNSIYPGIIRFGGNTGTTNSFTGVDLQSLSSGAYNVQTLAQGNNAVCLLLQASLSGLPDAAAPVLGAVGSVLGWAVERLGPLQQKFACPQLKAFNNDLFNAFPGASYTGTGA</sequence>
<protein>
    <recommendedName>
        <fullName evidence="9">Heme haloperoxidase family profile domain-containing protein</fullName>
    </recommendedName>
</protein>
<evidence type="ECO:0000256" key="1">
    <source>
        <dbReference type="ARBA" id="ARBA00001970"/>
    </source>
</evidence>
<proteinExistence type="inferred from homology"/>
<evidence type="ECO:0000256" key="2">
    <source>
        <dbReference type="ARBA" id="ARBA00022559"/>
    </source>
</evidence>
<keyword evidence="11" id="KW-1185">Reference proteome</keyword>
<keyword evidence="3" id="KW-0349">Heme</keyword>
<evidence type="ECO:0000313" key="11">
    <source>
        <dbReference type="Proteomes" id="UP000825890"/>
    </source>
</evidence>
<dbReference type="EMBL" id="BOLY01000009">
    <property type="protein sequence ID" value="GIZ49550.1"/>
    <property type="molecule type" value="Genomic_DNA"/>
</dbReference>
<keyword evidence="4" id="KW-0479">Metal-binding</keyword>
<reference evidence="10 11" key="1">
    <citation type="submission" date="2021-01" db="EMBL/GenBank/DDBJ databases">
        <title>Cercospora kikuchii MAFF 305040 whole genome shotgun sequence.</title>
        <authorList>
            <person name="Kashiwa T."/>
            <person name="Suzuki T."/>
        </authorList>
    </citation>
    <scope>NUCLEOTIDE SEQUENCE [LARGE SCALE GENOMIC DNA]</scope>
    <source>
        <strain evidence="10 11">MAFF 305040</strain>
    </source>
</reference>
<feature type="chain" id="PRO_5040107481" description="Heme haloperoxidase family profile domain-containing protein" evidence="8">
    <location>
        <begin position="19"/>
        <end position="422"/>
    </location>
</feature>
<evidence type="ECO:0000256" key="4">
    <source>
        <dbReference type="ARBA" id="ARBA00022723"/>
    </source>
</evidence>
<dbReference type="Proteomes" id="UP000825890">
    <property type="component" value="Unassembled WGS sequence"/>
</dbReference>
<dbReference type="SUPFAM" id="SSF47571">
    <property type="entry name" value="Cloroperoxidase"/>
    <property type="match status" value="1"/>
</dbReference>
<evidence type="ECO:0000256" key="5">
    <source>
        <dbReference type="ARBA" id="ARBA00023002"/>
    </source>
</evidence>
<keyword evidence="6" id="KW-0408">Iron</keyword>
<dbReference type="Gene3D" id="1.10.489.10">
    <property type="entry name" value="Chloroperoxidase-like"/>
    <property type="match status" value="1"/>
</dbReference>
<dbReference type="GeneID" id="68298155"/>
<evidence type="ECO:0000256" key="7">
    <source>
        <dbReference type="ARBA" id="ARBA00025795"/>
    </source>
</evidence>